<dbReference type="CDD" id="cd05013">
    <property type="entry name" value="SIS_RpiR"/>
    <property type="match status" value="1"/>
</dbReference>
<dbReference type="InterPro" id="IPR000281">
    <property type="entry name" value="HTH_RpiR"/>
</dbReference>
<dbReference type="Gene3D" id="1.10.10.10">
    <property type="entry name" value="Winged helix-like DNA-binding domain superfamily/Winged helix DNA-binding domain"/>
    <property type="match status" value="1"/>
</dbReference>
<proteinExistence type="predicted"/>
<reference evidence="5 6" key="1">
    <citation type="submission" date="2017-08" db="EMBL/GenBank/DDBJ databases">
        <authorList>
            <person name="de Groot N.N."/>
        </authorList>
    </citation>
    <scope>NUCLEOTIDE SEQUENCE [LARGE SCALE GENOMIC DNA]</scope>
    <source>
        <strain evidence="5 6">JC228</strain>
    </source>
</reference>
<evidence type="ECO:0000256" key="1">
    <source>
        <dbReference type="ARBA" id="ARBA00023015"/>
    </source>
</evidence>
<dbReference type="PANTHER" id="PTHR30514">
    <property type="entry name" value="GLUCOKINASE"/>
    <property type="match status" value="1"/>
</dbReference>
<dbReference type="InterPro" id="IPR047640">
    <property type="entry name" value="RpiR-like"/>
</dbReference>
<keyword evidence="1" id="KW-0805">Transcription regulation</keyword>
<dbReference type="EMBL" id="OAOP01000010">
    <property type="protein sequence ID" value="SNX74687.1"/>
    <property type="molecule type" value="Genomic_DNA"/>
</dbReference>
<evidence type="ECO:0000256" key="3">
    <source>
        <dbReference type="ARBA" id="ARBA00023163"/>
    </source>
</evidence>
<dbReference type="InterPro" id="IPR001347">
    <property type="entry name" value="SIS_dom"/>
</dbReference>
<dbReference type="InterPro" id="IPR035472">
    <property type="entry name" value="RpiR-like_SIS"/>
</dbReference>
<dbReference type="Gene3D" id="3.40.50.10490">
    <property type="entry name" value="Glucose-6-phosphate isomerase like protein, domain 1"/>
    <property type="match status" value="1"/>
</dbReference>
<dbReference type="AlphaFoldDB" id="A0A285D4E4"/>
<dbReference type="RefSeq" id="WP_097160063.1">
    <property type="nucleotide sequence ID" value="NZ_JBEPMQ010000011.1"/>
</dbReference>
<organism evidence="5 6">
    <name type="scientific">Bacillus oleivorans</name>
    <dbReference type="NCBI Taxonomy" id="1448271"/>
    <lineage>
        <taxon>Bacteria</taxon>
        <taxon>Bacillati</taxon>
        <taxon>Bacillota</taxon>
        <taxon>Bacilli</taxon>
        <taxon>Bacillales</taxon>
        <taxon>Bacillaceae</taxon>
        <taxon>Bacillus</taxon>
    </lineage>
</organism>
<accession>A0A285D4E4</accession>
<gene>
    <name evidence="5" type="ORF">SAMN05877753_1108</name>
</gene>
<dbReference type="Proteomes" id="UP000219546">
    <property type="component" value="Unassembled WGS sequence"/>
</dbReference>
<evidence type="ECO:0000259" key="4">
    <source>
        <dbReference type="PROSITE" id="PS51071"/>
    </source>
</evidence>
<keyword evidence="2" id="KW-0238">DNA-binding</keyword>
<dbReference type="PANTHER" id="PTHR30514:SF18">
    <property type="entry name" value="RPIR-FAMILY TRANSCRIPTIONAL REGULATOR"/>
    <property type="match status" value="1"/>
</dbReference>
<dbReference type="OrthoDB" id="2930at2"/>
<evidence type="ECO:0000256" key="2">
    <source>
        <dbReference type="ARBA" id="ARBA00023125"/>
    </source>
</evidence>
<dbReference type="InterPro" id="IPR009057">
    <property type="entry name" value="Homeodomain-like_sf"/>
</dbReference>
<dbReference type="SUPFAM" id="SSF46689">
    <property type="entry name" value="Homeodomain-like"/>
    <property type="match status" value="1"/>
</dbReference>
<dbReference type="GO" id="GO:1901135">
    <property type="term" value="P:carbohydrate derivative metabolic process"/>
    <property type="evidence" value="ECO:0007669"/>
    <property type="project" value="InterPro"/>
</dbReference>
<keyword evidence="3" id="KW-0804">Transcription</keyword>
<feature type="domain" description="HTH rpiR-type" evidence="4">
    <location>
        <begin position="2"/>
        <end position="78"/>
    </location>
</feature>
<protein>
    <submittedName>
        <fullName evidence="5">RpiR family transcriptional regulator</fullName>
    </submittedName>
</protein>
<dbReference type="PROSITE" id="PS51071">
    <property type="entry name" value="HTH_RPIR"/>
    <property type="match status" value="1"/>
</dbReference>
<dbReference type="GO" id="GO:0003677">
    <property type="term" value="F:DNA binding"/>
    <property type="evidence" value="ECO:0007669"/>
    <property type="project" value="UniProtKB-KW"/>
</dbReference>
<dbReference type="Pfam" id="PF01418">
    <property type="entry name" value="HTH_6"/>
    <property type="match status" value="1"/>
</dbReference>
<dbReference type="SUPFAM" id="SSF53697">
    <property type="entry name" value="SIS domain"/>
    <property type="match status" value="1"/>
</dbReference>
<keyword evidence="6" id="KW-1185">Reference proteome</keyword>
<dbReference type="InterPro" id="IPR046348">
    <property type="entry name" value="SIS_dom_sf"/>
</dbReference>
<name>A0A285D4E4_9BACI</name>
<dbReference type="Pfam" id="PF01380">
    <property type="entry name" value="SIS"/>
    <property type="match status" value="1"/>
</dbReference>
<evidence type="ECO:0000313" key="5">
    <source>
        <dbReference type="EMBL" id="SNX74687.1"/>
    </source>
</evidence>
<dbReference type="GO" id="GO:0097367">
    <property type="term" value="F:carbohydrate derivative binding"/>
    <property type="evidence" value="ECO:0007669"/>
    <property type="project" value="InterPro"/>
</dbReference>
<dbReference type="InterPro" id="IPR036388">
    <property type="entry name" value="WH-like_DNA-bd_sf"/>
</dbReference>
<evidence type="ECO:0000313" key="6">
    <source>
        <dbReference type="Proteomes" id="UP000219546"/>
    </source>
</evidence>
<sequence length="275" mass="31247">MPDIHEQIKEKFNTLSSAQKNVAHYIFENMEEAVVSSAQKIAEKSNVSEATVHRFAQALQFENFMEMKKEMIQFLHYNRRAVNNLLLTTAAKPDSWLEQHFLQEAENIVSTSKEISQMDIQRAAELLLSARRIWIGGWRMGLSITSFMQFVLNYMLGNCSMIPQGEAAEYTSYFQKGDLVLLSAFPRYDSLTLKIAELAKAKGVSVIGLTDSSLSPICKFTTIHFFAKTKSNSFLDSYTAALSICNAIINEVAYIGGERIKFNINHVEEHFEKFK</sequence>
<dbReference type="GO" id="GO:0003700">
    <property type="term" value="F:DNA-binding transcription factor activity"/>
    <property type="evidence" value="ECO:0007669"/>
    <property type="project" value="InterPro"/>
</dbReference>